<dbReference type="Pfam" id="PF00072">
    <property type="entry name" value="Response_reg"/>
    <property type="match status" value="1"/>
</dbReference>
<dbReference type="Gene3D" id="3.40.50.2300">
    <property type="match status" value="1"/>
</dbReference>
<dbReference type="EMBL" id="JBEVCJ010000018">
    <property type="protein sequence ID" value="MET1256229.1"/>
    <property type="molecule type" value="Genomic_DNA"/>
</dbReference>
<dbReference type="SMART" id="SM00448">
    <property type="entry name" value="REC"/>
    <property type="match status" value="1"/>
</dbReference>
<sequence length="156" mass="17927">MQAAINTELNRSPVITIAEDDLDDTFLLKRAFKETGSLSELRFVKDGRELIQYIQRQPPFNDNQLYPFPDLILLDLNMPNVDGRESLEWIKGNVQYNHIPIIVLTTSSNEADILSAYDLGANSYITKPNNFKAFIEIVHTIHQYWFTTVKLPLISN</sequence>
<reference evidence="1 2" key="1">
    <citation type="submission" date="2024-06" db="EMBL/GenBank/DDBJ databases">
        <authorList>
            <person name="Li F."/>
        </authorList>
    </citation>
    <scope>NUCLEOTIDE SEQUENCE [LARGE SCALE GENOMIC DNA]</scope>
    <source>
        <strain evidence="1 2">GXAS 311</strain>
    </source>
</reference>
<comment type="caution">
    <text evidence="1">The sequence shown here is derived from an EMBL/GenBank/DDBJ whole genome shotgun (WGS) entry which is preliminary data.</text>
</comment>
<dbReference type="Proteomes" id="UP001548189">
    <property type="component" value="Unassembled WGS sequence"/>
</dbReference>
<protein>
    <submittedName>
        <fullName evidence="1">Response regulator</fullName>
    </submittedName>
</protein>
<accession>A0ABV2BWA7</accession>
<organism evidence="1 2">
    <name type="scientific">Aliikangiella maris</name>
    <dbReference type="NCBI Taxonomy" id="3162458"/>
    <lineage>
        <taxon>Bacteria</taxon>
        <taxon>Pseudomonadati</taxon>
        <taxon>Pseudomonadota</taxon>
        <taxon>Gammaproteobacteria</taxon>
        <taxon>Oceanospirillales</taxon>
        <taxon>Pleioneaceae</taxon>
        <taxon>Aliikangiella</taxon>
    </lineage>
</organism>
<proteinExistence type="predicted"/>
<dbReference type="SUPFAM" id="SSF52172">
    <property type="entry name" value="CheY-like"/>
    <property type="match status" value="1"/>
</dbReference>
<dbReference type="InterPro" id="IPR011006">
    <property type="entry name" value="CheY-like_superfamily"/>
</dbReference>
<evidence type="ECO:0000313" key="2">
    <source>
        <dbReference type="Proteomes" id="UP001548189"/>
    </source>
</evidence>
<dbReference type="InterPro" id="IPR052893">
    <property type="entry name" value="TCS_response_regulator"/>
</dbReference>
<dbReference type="PANTHER" id="PTHR44520">
    <property type="entry name" value="RESPONSE REGULATOR RCP1-RELATED"/>
    <property type="match status" value="1"/>
</dbReference>
<gene>
    <name evidence="1" type="ORF">ABVT43_13900</name>
</gene>
<evidence type="ECO:0000313" key="1">
    <source>
        <dbReference type="EMBL" id="MET1256229.1"/>
    </source>
</evidence>
<dbReference type="InterPro" id="IPR001789">
    <property type="entry name" value="Sig_transdc_resp-reg_receiver"/>
</dbReference>
<dbReference type="PANTHER" id="PTHR44520:SF2">
    <property type="entry name" value="RESPONSE REGULATOR RCP1"/>
    <property type="match status" value="1"/>
</dbReference>
<dbReference type="CDD" id="cd17557">
    <property type="entry name" value="REC_Rcp-like"/>
    <property type="match status" value="1"/>
</dbReference>
<dbReference type="PROSITE" id="PS50110">
    <property type="entry name" value="RESPONSE_REGULATORY"/>
    <property type="match status" value="1"/>
</dbReference>
<keyword evidence="2" id="KW-1185">Reference proteome</keyword>
<name>A0ABV2BWA7_9GAMM</name>